<sequence length="337" mass="38187">MRSVAAVEDDMLYLLPKDYRNFLLNEGNRQHPAWQLFASPAADVLPVDLSVDFPFISSHYSTNLVETLPGAIPLMRHECDYVVIVVRGQAAGQVWQVWGEGDCAMFRQVIHPNTRQPLQFAPWLELAEQEAALSKAYRAGIEAGLTFPTDEAEGRGLMNYLLWVADQMRYFPHDPMVLTPSDCEDLRAVALSVKAYRFCELDSAQACAEFFEFSEFISRHSYAAFVEMTLGFVEKIINKQPGNAQFEDSQFTSCLIMARRFVAGNAGEKDLAACKSRLREVDSPVARLVKLLLDPNFLRGTLEVGQWLRWDEILFEELHEVSPRLGAQFIAHTTKDR</sequence>
<dbReference type="Proteomes" id="UP000035199">
    <property type="component" value="Chromosome"/>
</dbReference>
<dbReference type="OrthoDB" id="4454703at2"/>
<gene>
    <name evidence="1" type="ORF">CMUST_03160</name>
</gene>
<proteinExistence type="predicted"/>
<dbReference type="RefSeq" id="WP_047261282.1">
    <property type="nucleotide sequence ID" value="NZ_CP011542.1"/>
</dbReference>
<dbReference type="AlphaFoldDB" id="A0A0G3GUW1"/>
<dbReference type="PATRIC" id="fig|571915.4.peg.668"/>
<evidence type="ECO:0000313" key="2">
    <source>
        <dbReference type="Proteomes" id="UP000035199"/>
    </source>
</evidence>
<name>A0A0G3GUW1_9CORY</name>
<evidence type="ECO:0000313" key="1">
    <source>
        <dbReference type="EMBL" id="AKK04976.1"/>
    </source>
</evidence>
<accession>A0A0G3GUW1</accession>
<dbReference type="STRING" id="571915.CMUST_03160"/>
<keyword evidence="2" id="KW-1185">Reference proteome</keyword>
<organism evidence="1 2">
    <name type="scientific">Corynebacterium mustelae</name>
    <dbReference type="NCBI Taxonomy" id="571915"/>
    <lineage>
        <taxon>Bacteria</taxon>
        <taxon>Bacillati</taxon>
        <taxon>Actinomycetota</taxon>
        <taxon>Actinomycetes</taxon>
        <taxon>Mycobacteriales</taxon>
        <taxon>Corynebacteriaceae</taxon>
        <taxon>Corynebacterium</taxon>
    </lineage>
</organism>
<reference evidence="2" key="2">
    <citation type="submission" date="2015-05" db="EMBL/GenBank/DDBJ databases">
        <title>Complete genome sequence of Corynebacterium mustelae DSM 45274, isolated from various tissues of a male ferret with lethal sepsis.</title>
        <authorList>
            <person name="Ruckert C."/>
            <person name="Albersmeier A."/>
            <person name="Winkler A."/>
            <person name="Tauch A."/>
        </authorList>
    </citation>
    <scope>NUCLEOTIDE SEQUENCE [LARGE SCALE GENOMIC DNA]</scope>
    <source>
        <strain evidence="2">DSM 45274</strain>
    </source>
</reference>
<reference evidence="1 2" key="1">
    <citation type="journal article" date="2015" name="Genome Announc.">
        <title>Complete Genome Sequence of the Type Strain Corynebacterium mustelae DSM 45274, Isolated from Various Tissues of a Male Ferret with Lethal Sepsis.</title>
        <authorList>
            <person name="Ruckert C."/>
            <person name="Eimer J."/>
            <person name="Winkler A."/>
            <person name="Tauch A."/>
        </authorList>
    </citation>
    <scope>NUCLEOTIDE SEQUENCE [LARGE SCALE GENOMIC DNA]</scope>
    <source>
        <strain evidence="1 2">DSM 45274</strain>
    </source>
</reference>
<dbReference type="EMBL" id="CP011542">
    <property type="protein sequence ID" value="AKK04976.1"/>
    <property type="molecule type" value="Genomic_DNA"/>
</dbReference>
<protein>
    <submittedName>
        <fullName evidence="1">Uncharacterized protein</fullName>
    </submittedName>
</protein>
<dbReference type="KEGG" id="cmv:CMUST_03160"/>